<name>A0A812MIR1_SYMPI</name>
<feature type="non-terminal residue" evidence="3">
    <location>
        <position position="1"/>
    </location>
</feature>
<comment type="caution">
    <text evidence="3">The sequence shown here is derived from an EMBL/GenBank/DDBJ whole genome shotgun (WGS) entry which is preliminary data.</text>
</comment>
<protein>
    <recommendedName>
        <fullName evidence="2">PARP catalytic domain-containing protein</fullName>
    </recommendedName>
</protein>
<feature type="domain" description="PARP catalytic" evidence="2">
    <location>
        <begin position="59"/>
        <end position="167"/>
    </location>
</feature>
<dbReference type="EMBL" id="CAJNIZ010008113">
    <property type="protein sequence ID" value="CAE7264270.1"/>
    <property type="molecule type" value="Genomic_DNA"/>
</dbReference>
<dbReference type="OrthoDB" id="6133115at2759"/>
<evidence type="ECO:0000259" key="2">
    <source>
        <dbReference type="Pfam" id="PF00644"/>
    </source>
</evidence>
<dbReference type="GO" id="GO:0003950">
    <property type="term" value="F:NAD+ poly-ADP-ribosyltransferase activity"/>
    <property type="evidence" value="ECO:0007669"/>
    <property type="project" value="InterPro"/>
</dbReference>
<evidence type="ECO:0000256" key="1">
    <source>
        <dbReference type="SAM" id="MobiDB-lite"/>
    </source>
</evidence>
<dbReference type="Proteomes" id="UP000649617">
    <property type="component" value="Unassembled WGS sequence"/>
</dbReference>
<proteinExistence type="predicted"/>
<sequence>VRKPAAEMDSSLSYAPRLASPPLHGGRPSFPDEHDAALACAANRPKYSGPKLQTVARSSSEFEAVTKYFKSTLGANSCEVEQLERIDNNKVQCRLFRGSSEHTLMFHGCRTPANETKILQDGFQVQSCQSGGMNYGTWFAYNAKYSNLGYAFTDREGFKHMFICVVSYYYTVMDNLEMRVVGQGCAYPQWLIKYKSEPYPSYSAAF</sequence>
<dbReference type="AlphaFoldDB" id="A0A812MIR1"/>
<keyword evidence="4" id="KW-1185">Reference proteome</keyword>
<dbReference type="SUPFAM" id="SSF56399">
    <property type="entry name" value="ADP-ribosylation"/>
    <property type="match status" value="1"/>
</dbReference>
<feature type="non-terminal residue" evidence="3">
    <location>
        <position position="206"/>
    </location>
</feature>
<accession>A0A812MIR1</accession>
<organism evidence="3 4">
    <name type="scientific">Symbiodinium pilosum</name>
    <name type="common">Dinoflagellate</name>
    <dbReference type="NCBI Taxonomy" id="2952"/>
    <lineage>
        <taxon>Eukaryota</taxon>
        <taxon>Sar</taxon>
        <taxon>Alveolata</taxon>
        <taxon>Dinophyceae</taxon>
        <taxon>Suessiales</taxon>
        <taxon>Symbiodiniaceae</taxon>
        <taxon>Symbiodinium</taxon>
    </lineage>
</organism>
<dbReference type="Pfam" id="PF00644">
    <property type="entry name" value="PARP"/>
    <property type="match status" value="1"/>
</dbReference>
<reference evidence="3" key="1">
    <citation type="submission" date="2021-02" db="EMBL/GenBank/DDBJ databases">
        <authorList>
            <person name="Dougan E. K."/>
            <person name="Rhodes N."/>
            <person name="Thang M."/>
            <person name="Chan C."/>
        </authorList>
    </citation>
    <scope>NUCLEOTIDE SEQUENCE</scope>
</reference>
<dbReference type="Gene3D" id="3.90.228.10">
    <property type="match status" value="1"/>
</dbReference>
<gene>
    <name evidence="3" type="ORF">SPIL2461_LOCUS5644</name>
</gene>
<feature type="region of interest" description="Disordered" evidence="1">
    <location>
        <begin position="1"/>
        <end position="32"/>
    </location>
</feature>
<evidence type="ECO:0000313" key="3">
    <source>
        <dbReference type="EMBL" id="CAE7264270.1"/>
    </source>
</evidence>
<evidence type="ECO:0000313" key="4">
    <source>
        <dbReference type="Proteomes" id="UP000649617"/>
    </source>
</evidence>
<dbReference type="InterPro" id="IPR012317">
    <property type="entry name" value="Poly(ADP-ribose)pol_cat_dom"/>
</dbReference>